<feature type="region of interest" description="Disordered" evidence="9">
    <location>
        <begin position="299"/>
        <end position="399"/>
    </location>
</feature>
<dbReference type="STRING" id="246404.A0A507FEM2"/>
<dbReference type="AlphaFoldDB" id="A0A507FEM2"/>
<evidence type="ECO:0000256" key="3">
    <source>
        <dbReference type="ARBA" id="ARBA00022448"/>
    </source>
</evidence>
<gene>
    <name evidence="10" type="ORF">CcCBS67573_g04042</name>
</gene>
<feature type="compositionally biased region" description="Polar residues" evidence="9">
    <location>
        <begin position="307"/>
        <end position="324"/>
    </location>
</feature>
<keyword evidence="3" id="KW-0813">Transport</keyword>
<reference evidence="10 11" key="1">
    <citation type="journal article" date="2019" name="Sci. Rep.">
        <title>Comparative genomics of chytrid fungi reveal insights into the obligate biotrophic and pathogenic lifestyle of Synchytrium endobioticum.</title>
        <authorList>
            <person name="van de Vossenberg B.T.L.H."/>
            <person name="Warris S."/>
            <person name="Nguyen H.D.T."/>
            <person name="van Gent-Pelzer M.P.E."/>
            <person name="Joly D.L."/>
            <person name="van de Geest H.C."/>
            <person name="Bonants P.J.M."/>
            <person name="Smith D.S."/>
            <person name="Levesque C.A."/>
            <person name="van der Lee T.A.J."/>
        </authorList>
    </citation>
    <scope>NUCLEOTIDE SEQUENCE [LARGE SCALE GENOMIC DNA]</scope>
    <source>
        <strain evidence="10 11">CBS 675.73</strain>
    </source>
</reference>
<accession>A0A507FEM2</accession>
<dbReference type="EMBL" id="QEAP01000113">
    <property type="protein sequence ID" value="TPX74684.1"/>
    <property type="molecule type" value="Genomic_DNA"/>
</dbReference>
<dbReference type="SUPFAM" id="SSF48452">
    <property type="entry name" value="TPR-like"/>
    <property type="match status" value="1"/>
</dbReference>
<dbReference type="Proteomes" id="UP000320333">
    <property type="component" value="Unassembled WGS sequence"/>
</dbReference>
<organism evidence="10 11">
    <name type="scientific">Chytriomyces confervae</name>
    <dbReference type="NCBI Taxonomy" id="246404"/>
    <lineage>
        <taxon>Eukaryota</taxon>
        <taxon>Fungi</taxon>
        <taxon>Fungi incertae sedis</taxon>
        <taxon>Chytridiomycota</taxon>
        <taxon>Chytridiomycota incertae sedis</taxon>
        <taxon>Chytridiomycetes</taxon>
        <taxon>Chytridiales</taxon>
        <taxon>Chytriomycetaceae</taxon>
        <taxon>Chytriomyces</taxon>
    </lineage>
</organism>
<dbReference type="Gene3D" id="1.25.40.10">
    <property type="entry name" value="Tetratricopeptide repeat domain"/>
    <property type="match status" value="1"/>
</dbReference>
<dbReference type="PANTHER" id="PTHR13768:SF2">
    <property type="entry name" value="GAMMA-SOLUBLE NSF ATTACHMENT PROTEIN"/>
    <property type="match status" value="1"/>
</dbReference>
<dbReference type="Pfam" id="PF14938">
    <property type="entry name" value="SNAP"/>
    <property type="match status" value="1"/>
</dbReference>
<dbReference type="GO" id="GO:0016192">
    <property type="term" value="P:vesicle-mediated transport"/>
    <property type="evidence" value="ECO:0007669"/>
    <property type="project" value="UniProtKB-KW"/>
</dbReference>
<comment type="caution">
    <text evidence="10">The sequence shown here is derived from an EMBL/GenBank/DDBJ whole genome shotgun (WGS) entry which is preliminary data.</text>
</comment>
<evidence type="ECO:0000256" key="5">
    <source>
        <dbReference type="ARBA" id="ARBA00022927"/>
    </source>
</evidence>
<evidence type="ECO:0000256" key="6">
    <source>
        <dbReference type="ARBA" id="ARBA00023136"/>
    </source>
</evidence>
<evidence type="ECO:0000313" key="11">
    <source>
        <dbReference type="Proteomes" id="UP000320333"/>
    </source>
</evidence>
<protein>
    <recommendedName>
        <fullName evidence="7">Gamma-soluble NSF attachment protein</fullName>
    </recommendedName>
    <alternativeName>
        <fullName evidence="8">N-ethylmaleimide-sensitive factor attachment protein gamma</fullName>
    </alternativeName>
</protein>
<keyword evidence="11" id="KW-1185">Reference proteome</keyword>
<sequence length="399" mass="44329">MSVQHGMELMNQAAKYMDKKTWLGKPNPDLDSARPLYEQAALQFKNAKATDYAVDAHCKVAEIYRKQDALYLSAKQIEAAALILEKDKKPIDAAKLFKQASDQFVMYGSGEKGAEVLEKAARGLEAVNFDEALFYYSESCALYDVEDKPRSGIDTYGRFISFLVRNRRWPQAIETSERLLALNRKLDMRINFNKQALTTVIIVLLSGDSVEARKRLISYEEYPGFYDSQEGQISSELIECFENYDDVRLAEILKNATIRYLDNEIAKASQTLRIPGSGGGARTAAAPIQTFTPQIQQQFAPRPPTNQQPQGNGYISPTSSQHQISPREPVNYMSSARSGSLRGPGGEQQPFLADDAFYPNTASAPAVNPAVADAGYRPSPPRSQPQSRANLVDDDDDLC</sequence>
<proteinExistence type="inferred from homology"/>
<dbReference type="InterPro" id="IPR011990">
    <property type="entry name" value="TPR-like_helical_dom_sf"/>
</dbReference>
<dbReference type="GO" id="GO:0019905">
    <property type="term" value="F:syntaxin binding"/>
    <property type="evidence" value="ECO:0007669"/>
    <property type="project" value="TreeGrafter"/>
</dbReference>
<evidence type="ECO:0000313" key="10">
    <source>
        <dbReference type="EMBL" id="TPX74684.1"/>
    </source>
</evidence>
<comment type="subcellular location">
    <subcellularLocation>
        <location evidence="1">Membrane</location>
        <topology evidence="1">Peripheral membrane protein</topology>
    </subcellularLocation>
</comment>
<name>A0A507FEM2_9FUNG</name>
<keyword evidence="6" id="KW-0472">Membrane</keyword>
<evidence type="ECO:0000256" key="1">
    <source>
        <dbReference type="ARBA" id="ARBA00004170"/>
    </source>
</evidence>
<dbReference type="OrthoDB" id="9984275at2759"/>
<dbReference type="PANTHER" id="PTHR13768">
    <property type="entry name" value="SOLUBLE NSF ATTACHMENT PROTEIN SNAP"/>
    <property type="match status" value="1"/>
</dbReference>
<comment type="similarity">
    <text evidence="2">Belongs to the SNAP family.</text>
</comment>
<evidence type="ECO:0000256" key="8">
    <source>
        <dbReference type="ARBA" id="ARBA00042485"/>
    </source>
</evidence>
<dbReference type="GO" id="GO:0006886">
    <property type="term" value="P:intracellular protein transport"/>
    <property type="evidence" value="ECO:0007669"/>
    <property type="project" value="InterPro"/>
</dbReference>
<dbReference type="GO" id="GO:0031201">
    <property type="term" value="C:SNARE complex"/>
    <property type="evidence" value="ECO:0007669"/>
    <property type="project" value="TreeGrafter"/>
</dbReference>
<keyword evidence="4" id="KW-0931">ER-Golgi transport</keyword>
<evidence type="ECO:0000256" key="2">
    <source>
        <dbReference type="ARBA" id="ARBA00010050"/>
    </source>
</evidence>
<dbReference type="GO" id="GO:0005774">
    <property type="term" value="C:vacuolar membrane"/>
    <property type="evidence" value="ECO:0007669"/>
    <property type="project" value="TreeGrafter"/>
</dbReference>
<evidence type="ECO:0000256" key="9">
    <source>
        <dbReference type="SAM" id="MobiDB-lite"/>
    </source>
</evidence>
<evidence type="ECO:0000256" key="4">
    <source>
        <dbReference type="ARBA" id="ARBA00022892"/>
    </source>
</evidence>
<dbReference type="InterPro" id="IPR000744">
    <property type="entry name" value="NSF_attach"/>
</dbReference>
<dbReference type="GO" id="GO:0005483">
    <property type="term" value="F:soluble NSF attachment protein activity"/>
    <property type="evidence" value="ECO:0007669"/>
    <property type="project" value="TreeGrafter"/>
</dbReference>
<evidence type="ECO:0000256" key="7">
    <source>
        <dbReference type="ARBA" id="ARBA00040047"/>
    </source>
</evidence>
<keyword evidence="5" id="KW-0653">Protein transport</keyword>